<dbReference type="Pfam" id="PF02938">
    <property type="entry name" value="GAD"/>
    <property type="match status" value="1"/>
</dbReference>
<dbReference type="InterPro" id="IPR047089">
    <property type="entry name" value="Asp-tRNA-ligase_1_N"/>
</dbReference>
<dbReference type="EC" id="6.1.1.23" evidence="7"/>
<dbReference type="InterPro" id="IPR002312">
    <property type="entry name" value="Asp/Asn-tRNA-synth_IIb"/>
</dbReference>
<keyword evidence="6 7" id="KW-0030">Aminoacyl-tRNA synthetase</keyword>
<keyword evidence="3 7" id="KW-0547">Nucleotide-binding</keyword>
<dbReference type="Gene3D" id="3.30.930.10">
    <property type="entry name" value="Bira Bifunctional Protein, Domain 2"/>
    <property type="match status" value="1"/>
</dbReference>
<keyword evidence="10" id="KW-1185">Reference proteome</keyword>
<feature type="binding site" evidence="7">
    <location>
        <position position="221"/>
    </location>
    <ligand>
        <name>L-aspartate</name>
        <dbReference type="ChEBI" id="CHEBI:29991"/>
    </ligand>
</feature>
<feature type="domain" description="Aminoacyl-transfer RNA synthetases class-II family profile" evidence="8">
    <location>
        <begin position="144"/>
        <end position="558"/>
    </location>
</feature>
<reference evidence="9 10" key="1">
    <citation type="submission" date="2021-08" db="EMBL/GenBank/DDBJ databases">
        <authorList>
            <person name="Tuo L."/>
        </authorList>
    </citation>
    <scope>NUCLEOTIDE SEQUENCE [LARGE SCALE GENOMIC DNA]</scope>
    <source>
        <strain evidence="9 10">JCM 31229</strain>
    </source>
</reference>
<dbReference type="CDD" id="cd04317">
    <property type="entry name" value="EcAspRS_like_N"/>
    <property type="match status" value="1"/>
</dbReference>
<feature type="binding site" evidence="7">
    <location>
        <begin position="537"/>
        <end position="540"/>
    </location>
    <ligand>
        <name>ATP</name>
        <dbReference type="ChEBI" id="CHEBI:30616"/>
    </ligand>
</feature>
<feature type="binding site" evidence="7">
    <location>
        <position position="451"/>
    </location>
    <ligand>
        <name>L-aspartate</name>
        <dbReference type="ChEBI" id="CHEBI:29991"/>
    </ligand>
</feature>
<evidence type="ECO:0000256" key="5">
    <source>
        <dbReference type="ARBA" id="ARBA00022917"/>
    </source>
</evidence>
<dbReference type="PRINTS" id="PR01042">
    <property type="entry name" value="TRNASYNTHASP"/>
</dbReference>
<keyword evidence="5 7" id="KW-0648">Protein biosynthesis</keyword>
<dbReference type="EMBL" id="JAINVV010000002">
    <property type="protein sequence ID" value="MBY8821336.1"/>
    <property type="molecule type" value="Genomic_DNA"/>
</dbReference>
<comment type="subunit">
    <text evidence="7">Homodimer.</text>
</comment>
<dbReference type="HAMAP" id="MF_00044">
    <property type="entry name" value="Asp_tRNA_synth_type1"/>
    <property type="match status" value="1"/>
</dbReference>
<comment type="function">
    <text evidence="7">Aspartyl-tRNA synthetase with relaxed tRNA specificity since it is able to aspartylate not only its cognate tRNA(Asp) but also tRNA(Asn). Reaction proceeds in two steps: L-aspartate is first activated by ATP to form Asp-AMP and then transferred to the acceptor end of tRNA(Asp/Asn).</text>
</comment>
<dbReference type="InterPro" id="IPR004364">
    <property type="entry name" value="Aa-tRNA-synt_II"/>
</dbReference>
<dbReference type="InterPro" id="IPR004365">
    <property type="entry name" value="NA-bd_OB_tRNA"/>
</dbReference>
<dbReference type="InterPro" id="IPR006195">
    <property type="entry name" value="aa-tRNA-synth_II"/>
</dbReference>
<proteinExistence type="inferred from homology"/>
<evidence type="ECO:0000313" key="10">
    <source>
        <dbReference type="Proteomes" id="UP000706039"/>
    </source>
</evidence>
<feature type="binding site" evidence="7">
    <location>
        <begin position="221"/>
        <end position="223"/>
    </location>
    <ligand>
        <name>ATP</name>
        <dbReference type="ChEBI" id="CHEBI:30616"/>
    </ligand>
</feature>
<evidence type="ECO:0000256" key="6">
    <source>
        <dbReference type="ARBA" id="ARBA00023146"/>
    </source>
</evidence>
<feature type="binding site" evidence="7">
    <location>
        <position position="485"/>
    </location>
    <ligand>
        <name>ATP</name>
        <dbReference type="ChEBI" id="CHEBI:30616"/>
    </ligand>
</feature>
<evidence type="ECO:0000256" key="1">
    <source>
        <dbReference type="ARBA" id="ARBA00006303"/>
    </source>
</evidence>
<name>A0ABS7PJ64_9SPHN</name>
<dbReference type="NCBIfam" id="TIGR00459">
    <property type="entry name" value="aspS_bact"/>
    <property type="match status" value="1"/>
</dbReference>
<dbReference type="Pfam" id="PF01336">
    <property type="entry name" value="tRNA_anti-codon"/>
    <property type="match status" value="1"/>
</dbReference>
<dbReference type="PANTHER" id="PTHR22594:SF5">
    <property type="entry name" value="ASPARTATE--TRNA LIGASE, MITOCHONDRIAL"/>
    <property type="match status" value="1"/>
</dbReference>
<evidence type="ECO:0000259" key="8">
    <source>
        <dbReference type="PROSITE" id="PS50862"/>
    </source>
</evidence>
<evidence type="ECO:0000256" key="7">
    <source>
        <dbReference type="HAMAP-Rule" id="MF_00044"/>
    </source>
</evidence>
<dbReference type="PROSITE" id="PS50862">
    <property type="entry name" value="AA_TRNA_LIGASE_II"/>
    <property type="match status" value="1"/>
</dbReference>
<feature type="region of interest" description="Aspartate" evidence="7">
    <location>
        <begin position="199"/>
        <end position="202"/>
    </location>
</feature>
<dbReference type="NCBIfam" id="NF001750">
    <property type="entry name" value="PRK00476.1"/>
    <property type="match status" value="1"/>
</dbReference>
<comment type="similarity">
    <text evidence="1 7">Belongs to the class-II aminoacyl-tRNA synthetase family. Type 1 subfamily.</text>
</comment>
<dbReference type="Pfam" id="PF00152">
    <property type="entry name" value="tRNA-synt_2"/>
    <property type="match status" value="1"/>
</dbReference>
<dbReference type="Gene3D" id="3.30.1360.30">
    <property type="entry name" value="GAD-like domain"/>
    <property type="match status" value="1"/>
</dbReference>
<feature type="binding site" evidence="7">
    <location>
        <position position="492"/>
    </location>
    <ligand>
        <name>L-aspartate</name>
        <dbReference type="ChEBI" id="CHEBI:29991"/>
    </ligand>
</feature>
<sequence length="593" mass="65902">MHAYRTHKCAELRAAQVGESVRLSGWIHRKRDHGGLLFVDLRDHYGITQIVTDVDSEAFKVIDKARAESVITVTGDVVARSPETVNPNLPTGEIEIRARDVAIQSQAQELPLPVFGDAEYPEDIRLRYRFLDLRRERIHANIVLRSKVIASIRQRMIGQGFTEFQTPILTASSPEGARDYLVPSRVHPGKFYALPQAPQMFKQLLMVAGFDRYFQIAPCFRDEDARADRSPGEFYQLDFEMSFVTQDDVFAAIEPVLHGVFEEFANGRSVTPAPFPRIPYRESMLKYGNDKPDLRNPIEIVDVTEHFRDSGFGIFAGIVAGGGTIRAIPAPKAGERSRKFFDEMNDWSRTEGYSGLGYINIKGGEAGGPIAKNHGPEATAKLIEALGLGPDDGVFFAAGKEADAAKLAGLARTRAGEQLGLIDANAFAFCWIVDFPMFEWDEDNKKVDFSHNPFSMPQGELEALETKDPLDILAYQYDIVCNGIELSSGAIRNHRPEIMYKAFEIAGYSQEEVDTNFAGMINAFKFGAPPHGGSAPGIDRIVMLLADEPNIREVIVFPMNQKAEDLMMGAPSAVTDKQLRELNIRIVEQPAKS</sequence>
<feature type="binding site" evidence="7">
    <location>
        <position position="175"/>
    </location>
    <ligand>
        <name>L-aspartate</name>
        <dbReference type="ChEBI" id="CHEBI:29991"/>
    </ligand>
</feature>
<comment type="caution">
    <text evidence="9">The sequence shown here is derived from an EMBL/GenBank/DDBJ whole genome shotgun (WGS) entry which is preliminary data.</text>
</comment>
<feature type="site" description="Important for tRNA non-discrimination" evidence="7">
    <location>
        <position position="33"/>
    </location>
</feature>
<dbReference type="InterPro" id="IPR045864">
    <property type="entry name" value="aa-tRNA-synth_II/BPL/LPL"/>
</dbReference>
<dbReference type="SUPFAM" id="SSF55261">
    <property type="entry name" value="GAD domain-like"/>
    <property type="match status" value="1"/>
</dbReference>
<dbReference type="SUPFAM" id="SSF55681">
    <property type="entry name" value="Class II aaRS and biotin synthetases"/>
    <property type="match status" value="1"/>
</dbReference>
<keyword evidence="7" id="KW-0963">Cytoplasm</keyword>
<evidence type="ECO:0000256" key="2">
    <source>
        <dbReference type="ARBA" id="ARBA00022598"/>
    </source>
</evidence>
<dbReference type="InterPro" id="IPR004524">
    <property type="entry name" value="Asp-tRNA-ligase_1"/>
</dbReference>
<organism evidence="9 10">
    <name type="scientific">Sphingomonas colocasiae</name>
    <dbReference type="NCBI Taxonomy" id="1848973"/>
    <lineage>
        <taxon>Bacteria</taxon>
        <taxon>Pseudomonadati</taxon>
        <taxon>Pseudomonadota</taxon>
        <taxon>Alphaproteobacteria</taxon>
        <taxon>Sphingomonadales</taxon>
        <taxon>Sphingomonadaceae</taxon>
        <taxon>Sphingomonas</taxon>
    </lineage>
</organism>
<evidence type="ECO:0000256" key="4">
    <source>
        <dbReference type="ARBA" id="ARBA00022840"/>
    </source>
</evidence>
<dbReference type="PANTHER" id="PTHR22594">
    <property type="entry name" value="ASPARTYL/LYSYL-TRNA SYNTHETASE"/>
    <property type="match status" value="1"/>
</dbReference>
<keyword evidence="4 7" id="KW-0067">ATP-binding</keyword>
<gene>
    <name evidence="7 9" type="primary">aspS</name>
    <name evidence="9" type="ORF">K7G82_03475</name>
</gene>
<evidence type="ECO:0000256" key="3">
    <source>
        <dbReference type="ARBA" id="ARBA00022741"/>
    </source>
</evidence>
<comment type="catalytic activity">
    <reaction evidence="7">
        <text>tRNA(Asx) + L-aspartate + ATP = L-aspartyl-tRNA(Asx) + AMP + diphosphate</text>
        <dbReference type="Rhea" id="RHEA:18349"/>
        <dbReference type="Rhea" id="RHEA-COMP:9710"/>
        <dbReference type="Rhea" id="RHEA-COMP:9711"/>
        <dbReference type="ChEBI" id="CHEBI:29991"/>
        <dbReference type="ChEBI" id="CHEBI:30616"/>
        <dbReference type="ChEBI" id="CHEBI:33019"/>
        <dbReference type="ChEBI" id="CHEBI:78442"/>
        <dbReference type="ChEBI" id="CHEBI:78516"/>
        <dbReference type="ChEBI" id="CHEBI:456215"/>
        <dbReference type="EC" id="6.1.1.23"/>
    </reaction>
</comment>
<comment type="subcellular location">
    <subcellularLocation>
        <location evidence="7">Cytoplasm</location>
    </subcellularLocation>
</comment>
<accession>A0ABS7PJ64</accession>
<dbReference type="InterPro" id="IPR004115">
    <property type="entry name" value="GAD-like_sf"/>
</dbReference>
<evidence type="ECO:0000313" key="9">
    <source>
        <dbReference type="EMBL" id="MBY8821336.1"/>
    </source>
</evidence>
<dbReference type="InterPro" id="IPR029351">
    <property type="entry name" value="GAD_dom"/>
</dbReference>
<dbReference type="SUPFAM" id="SSF50249">
    <property type="entry name" value="Nucleic acid-binding proteins"/>
    <property type="match status" value="1"/>
</dbReference>
<dbReference type="CDD" id="cd00777">
    <property type="entry name" value="AspRS_core"/>
    <property type="match status" value="1"/>
</dbReference>
<dbReference type="Proteomes" id="UP000706039">
    <property type="component" value="Unassembled WGS sequence"/>
</dbReference>
<dbReference type="GO" id="GO:0004815">
    <property type="term" value="F:aspartate-tRNA ligase activity"/>
    <property type="evidence" value="ECO:0007669"/>
    <property type="project" value="UniProtKB-EC"/>
</dbReference>
<dbReference type="Gene3D" id="2.40.50.140">
    <property type="entry name" value="Nucleic acid-binding proteins"/>
    <property type="match status" value="1"/>
</dbReference>
<dbReference type="InterPro" id="IPR012340">
    <property type="entry name" value="NA-bd_OB-fold"/>
</dbReference>
<protein>
    <recommendedName>
        <fullName evidence="7">Aspartate--tRNA(Asp/Asn) ligase</fullName>
        <ecNumber evidence="7">6.1.1.23</ecNumber>
    </recommendedName>
    <alternativeName>
        <fullName evidence="7">Aspartyl-tRNA synthetase</fullName>
        <shortName evidence="7">AspRS</shortName>
    </alternativeName>
    <alternativeName>
        <fullName evidence="7">Non-discriminating aspartyl-tRNA synthetase</fullName>
        <shortName evidence="7">ND-AspRS</shortName>
    </alternativeName>
</protein>
<dbReference type="InterPro" id="IPR047090">
    <property type="entry name" value="AspRS_core"/>
</dbReference>
<keyword evidence="2 7" id="KW-0436">Ligase</keyword>
<comment type="caution">
    <text evidence="7">Lacks conserved residue(s) required for the propagation of feature annotation.</text>
</comment>
<dbReference type="RefSeq" id="WP_222988452.1">
    <property type="nucleotide sequence ID" value="NZ_JAINVV010000002.1"/>
</dbReference>